<evidence type="ECO:0008006" key="3">
    <source>
        <dbReference type="Google" id="ProtNLM"/>
    </source>
</evidence>
<gene>
    <name evidence="1" type="ORF">HYD_3170</name>
</gene>
<evidence type="ECO:0000313" key="1">
    <source>
        <dbReference type="EMBL" id="BDB96184.1"/>
    </source>
</evidence>
<keyword evidence="2" id="KW-1185">Reference proteome</keyword>
<dbReference type="SUPFAM" id="SSF102114">
    <property type="entry name" value="Radical SAM enzymes"/>
    <property type="match status" value="1"/>
</dbReference>
<sequence>MRDEILKFMGRIHSVGSAIDAVACAKGIFDNVSIDMIYAHHFHKAPSCWTDELSKAIETLRVPHMSLYQISYPKGTKIFRQLQEGKFMPLDENEVADLYRSTDIVTERFGLQRYEVSNYSMPGYESEHNKSYWEYRDYIGIGPGAHGRISISEPNNKFRRKFAFQAHLNVEKWKRSIRSIGHGYETITPLSEEQLFCEMLMMGLRMREGISTKKIDEFLKQTTPRESSSEKFSEFWSKVEALHRRGIISMYDHREHKQNLRVSPNSSLLIDEIASFLIF</sequence>
<dbReference type="InterPro" id="IPR034505">
    <property type="entry name" value="Coproporphyrinogen-III_oxidase"/>
</dbReference>
<accession>A0ABN6L2S0</accession>
<dbReference type="EMBL" id="AP025225">
    <property type="protein sequence ID" value="BDB96184.1"/>
    <property type="molecule type" value="Genomic_DNA"/>
</dbReference>
<organism evidence="1 2">
    <name type="scientific">Candidatus Hydrogenosomobacter endosymbioticus</name>
    <dbReference type="NCBI Taxonomy" id="2558174"/>
    <lineage>
        <taxon>Bacteria</taxon>
        <taxon>Pseudomonadati</taxon>
        <taxon>Pseudomonadota</taxon>
        <taxon>Alphaproteobacteria</taxon>
        <taxon>Holosporales</taxon>
        <taxon>Holosporaceae</taxon>
        <taxon>Candidatus Hydrogenosomobacter</taxon>
    </lineage>
</organism>
<reference evidence="1" key="1">
    <citation type="submission" date="2021-10" db="EMBL/GenBank/DDBJ databases">
        <title>Genome Sequence of The Candidatus Hydrogeosomobacter endosymbioticus, an Intracellular Bacterial Symbiont of the Anaerobic Ciliate GW7.</title>
        <authorList>
            <person name="Shiohama Y."/>
            <person name="Shinzato N."/>
        </authorList>
    </citation>
    <scope>NUCLEOTIDE SEQUENCE [LARGE SCALE GENOMIC DNA]</scope>
    <source>
        <strain evidence="1">200920</strain>
    </source>
</reference>
<dbReference type="PANTHER" id="PTHR13932">
    <property type="entry name" value="COPROPORPHYRINIGEN III OXIDASE"/>
    <property type="match status" value="1"/>
</dbReference>
<name>A0ABN6L2S0_9PROT</name>
<protein>
    <recommendedName>
        <fullName evidence="3">Oxygen-independent coproporphyrinogen III oxidase</fullName>
    </recommendedName>
</protein>
<dbReference type="Proteomes" id="UP001320209">
    <property type="component" value="Chromosome"/>
</dbReference>
<evidence type="ECO:0000313" key="2">
    <source>
        <dbReference type="Proteomes" id="UP001320209"/>
    </source>
</evidence>
<dbReference type="InterPro" id="IPR058240">
    <property type="entry name" value="rSAM_sf"/>
</dbReference>
<dbReference type="PANTHER" id="PTHR13932:SF5">
    <property type="entry name" value="RADICAL S-ADENOSYL METHIONINE DOMAIN-CONTAINING PROTEIN 1, MITOCHONDRIAL"/>
    <property type="match status" value="1"/>
</dbReference>
<proteinExistence type="predicted"/>